<feature type="transmembrane region" description="Helical" evidence="1">
    <location>
        <begin position="38"/>
        <end position="57"/>
    </location>
</feature>
<organism evidence="2 3">
    <name type="scientific">Azospirillum palustre</name>
    <dbReference type="NCBI Taxonomy" id="2044885"/>
    <lineage>
        <taxon>Bacteria</taxon>
        <taxon>Pseudomonadati</taxon>
        <taxon>Pseudomonadota</taxon>
        <taxon>Alphaproteobacteria</taxon>
        <taxon>Rhodospirillales</taxon>
        <taxon>Azospirillaceae</taxon>
        <taxon>Azospirillum</taxon>
    </lineage>
</organism>
<dbReference type="AlphaFoldDB" id="A0A2B8BH23"/>
<dbReference type="RefSeq" id="WP_098736310.1">
    <property type="nucleotide sequence ID" value="NZ_PDKW01000040.1"/>
</dbReference>
<keyword evidence="1" id="KW-1133">Transmembrane helix</keyword>
<reference evidence="3" key="1">
    <citation type="submission" date="2017-10" db="EMBL/GenBank/DDBJ databases">
        <authorList>
            <person name="Kravchenko I.K."/>
            <person name="Grouzdev D.S."/>
        </authorList>
    </citation>
    <scope>NUCLEOTIDE SEQUENCE [LARGE SCALE GENOMIC DNA]</scope>
    <source>
        <strain evidence="3">B2</strain>
    </source>
</reference>
<feature type="transmembrane region" description="Helical" evidence="1">
    <location>
        <begin position="176"/>
        <end position="194"/>
    </location>
</feature>
<keyword evidence="3" id="KW-1185">Reference proteome</keyword>
<comment type="caution">
    <text evidence="2">The sequence shown here is derived from an EMBL/GenBank/DDBJ whole genome shotgun (WGS) entry which is preliminary data.</text>
</comment>
<feature type="transmembrane region" description="Helical" evidence="1">
    <location>
        <begin position="118"/>
        <end position="137"/>
    </location>
</feature>
<keyword evidence="1" id="KW-0812">Transmembrane</keyword>
<evidence type="ECO:0000313" key="2">
    <source>
        <dbReference type="EMBL" id="PGH56858.1"/>
    </source>
</evidence>
<evidence type="ECO:0000313" key="3">
    <source>
        <dbReference type="Proteomes" id="UP000225379"/>
    </source>
</evidence>
<dbReference type="OrthoDB" id="6548917at2"/>
<accession>A0A2B8BH23</accession>
<sequence>MFQTVLLSTIIPVAAAIGGGAATACWPPSQRFRSIVQHLAAGVVFAAAAAELLPDVIHANAPWSTLLGAVIGVLTMLALEQSEARFGGSVGMTVVAGVDVFVDGFVLGLGFLQGAKEGLLLTIALTVELLFLGLSVAGAFGSGTSKPRIVAVTTGIAMAMPVGAVVGLLLGGLPPSILSGFFAFGLVALLYLVTEELLTEAHEVRDTPMMPVAFFVGFLGLIYLEEFL</sequence>
<dbReference type="EMBL" id="PDKW01000040">
    <property type="protein sequence ID" value="PGH56858.1"/>
    <property type="molecule type" value="Genomic_DNA"/>
</dbReference>
<proteinExistence type="predicted"/>
<name>A0A2B8BH23_9PROT</name>
<feature type="transmembrane region" description="Helical" evidence="1">
    <location>
        <begin position="206"/>
        <end position="224"/>
    </location>
</feature>
<feature type="transmembrane region" description="Helical" evidence="1">
    <location>
        <begin position="6"/>
        <end position="26"/>
    </location>
</feature>
<gene>
    <name evidence="2" type="ORF">CRT60_10070</name>
</gene>
<dbReference type="Proteomes" id="UP000225379">
    <property type="component" value="Unassembled WGS sequence"/>
</dbReference>
<keyword evidence="1" id="KW-0472">Membrane</keyword>
<feature type="transmembrane region" description="Helical" evidence="1">
    <location>
        <begin position="149"/>
        <end position="170"/>
    </location>
</feature>
<feature type="transmembrane region" description="Helical" evidence="1">
    <location>
        <begin position="91"/>
        <end position="112"/>
    </location>
</feature>
<protein>
    <submittedName>
        <fullName evidence="2">Transporter</fullName>
    </submittedName>
</protein>
<feature type="transmembrane region" description="Helical" evidence="1">
    <location>
        <begin position="63"/>
        <end position="79"/>
    </location>
</feature>
<evidence type="ECO:0000256" key="1">
    <source>
        <dbReference type="SAM" id="Phobius"/>
    </source>
</evidence>